<accession>A0A8E2FBD4</accession>
<dbReference type="Proteomes" id="UP000250140">
    <property type="component" value="Unassembled WGS sequence"/>
</dbReference>
<protein>
    <submittedName>
        <fullName evidence="2">Uncharacterized protein</fullName>
    </submittedName>
</protein>
<evidence type="ECO:0000313" key="2">
    <source>
        <dbReference type="EMBL" id="OCL14050.1"/>
    </source>
</evidence>
<proteinExistence type="predicted"/>
<name>A0A8E2FBD4_9PEZI</name>
<dbReference type="AlphaFoldDB" id="A0A8E2FBD4"/>
<keyword evidence="3" id="KW-1185">Reference proteome</keyword>
<dbReference type="OrthoDB" id="5419162at2759"/>
<feature type="region of interest" description="Disordered" evidence="1">
    <location>
        <begin position="117"/>
        <end position="153"/>
    </location>
</feature>
<evidence type="ECO:0000313" key="3">
    <source>
        <dbReference type="Proteomes" id="UP000250140"/>
    </source>
</evidence>
<gene>
    <name evidence="2" type="ORF">AOQ84DRAFT_281925</name>
</gene>
<organism evidence="2 3">
    <name type="scientific">Glonium stellatum</name>
    <dbReference type="NCBI Taxonomy" id="574774"/>
    <lineage>
        <taxon>Eukaryota</taxon>
        <taxon>Fungi</taxon>
        <taxon>Dikarya</taxon>
        <taxon>Ascomycota</taxon>
        <taxon>Pezizomycotina</taxon>
        <taxon>Dothideomycetes</taxon>
        <taxon>Pleosporomycetidae</taxon>
        <taxon>Gloniales</taxon>
        <taxon>Gloniaceae</taxon>
        <taxon>Glonium</taxon>
    </lineage>
</organism>
<evidence type="ECO:0000256" key="1">
    <source>
        <dbReference type="SAM" id="MobiDB-lite"/>
    </source>
</evidence>
<reference evidence="2 3" key="1">
    <citation type="journal article" date="2016" name="Nat. Commun.">
        <title>Ectomycorrhizal ecology is imprinted in the genome of the dominant symbiotic fungus Cenococcum geophilum.</title>
        <authorList>
            <consortium name="DOE Joint Genome Institute"/>
            <person name="Peter M."/>
            <person name="Kohler A."/>
            <person name="Ohm R.A."/>
            <person name="Kuo A."/>
            <person name="Krutzmann J."/>
            <person name="Morin E."/>
            <person name="Arend M."/>
            <person name="Barry K.W."/>
            <person name="Binder M."/>
            <person name="Choi C."/>
            <person name="Clum A."/>
            <person name="Copeland A."/>
            <person name="Grisel N."/>
            <person name="Haridas S."/>
            <person name="Kipfer T."/>
            <person name="LaButti K."/>
            <person name="Lindquist E."/>
            <person name="Lipzen A."/>
            <person name="Maire R."/>
            <person name="Meier B."/>
            <person name="Mihaltcheva S."/>
            <person name="Molinier V."/>
            <person name="Murat C."/>
            <person name="Poggeler S."/>
            <person name="Quandt C.A."/>
            <person name="Sperisen C."/>
            <person name="Tritt A."/>
            <person name="Tisserant E."/>
            <person name="Crous P.W."/>
            <person name="Henrissat B."/>
            <person name="Nehls U."/>
            <person name="Egli S."/>
            <person name="Spatafora J.W."/>
            <person name="Grigoriev I.V."/>
            <person name="Martin F.M."/>
        </authorList>
    </citation>
    <scope>NUCLEOTIDE SEQUENCE [LARGE SCALE GENOMIC DNA]</scope>
    <source>
        <strain evidence="2 3">CBS 207.34</strain>
    </source>
</reference>
<feature type="region of interest" description="Disordered" evidence="1">
    <location>
        <begin position="18"/>
        <end position="49"/>
    </location>
</feature>
<feature type="compositionally biased region" description="Low complexity" evidence="1">
    <location>
        <begin position="36"/>
        <end position="48"/>
    </location>
</feature>
<feature type="region of interest" description="Disordered" evidence="1">
    <location>
        <begin position="71"/>
        <end position="92"/>
    </location>
</feature>
<dbReference type="EMBL" id="KV748628">
    <property type="protein sequence ID" value="OCL14050.1"/>
    <property type="molecule type" value="Genomic_DNA"/>
</dbReference>
<sequence>MEINLEIAAAMGFSSFGNQLSNKKRKFNPDDAFVDTSNTNSSSTGANSMQLGVRRKEILNISALHSSQLGGNGGIDGKANPGVKGKQKQSGPSGLVQFLARGEALKQDVLASENGGFGMKNITTSPPSASSLPNKSTPSIPSIPPGNTGRDDMHALRKGVRNVQGDVAYFLPSFVEDPWEGQRKGGK</sequence>
<feature type="compositionally biased region" description="Polar residues" evidence="1">
    <location>
        <begin position="121"/>
        <end position="140"/>
    </location>
</feature>